<dbReference type="Gene3D" id="1.25.10.10">
    <property type="entry name" value="Leucine-rich Repeat Variant"/>
    <property type="match status" value="3"/>
</dbReference>
<dbReference type="PANTHER" id="PTHR12697:SF5">
    <property type="entry name" value="DEOXYHYPUSINE HYDROXYLASE"/>
    <property type="match status" value="1"/>
</dbReference>
<evidence type="ECO:0008006" key="4">
    <source>
        <dbReference type="Google" id="ProtNLM"/>
    </source>
</evidence>
<organism evidence="2 3">
    <name type="scientific">Actinocorallia longicatena</name>
    <dbReference type="NCBI Taxonomy" id="111803"/>
    <lineage>
        <taxon>Bacteria</taxon>
        <taxon>Bacillati</taxon>
        <taxon>Actinomycetota</taxon>
        <taxon>Actinomycetes</taxon>
        <taxon>Streptosporangiales</taxon>
        <taxon>Thermomonosporaceae</taxon>
        <taxon>Actinocorallia</taxon>
    </lineage>
</organism>
<protein>
    <recommendedName>
        <fullName evidence="4">HEAT repeat protein</fullName>
    </recommendedName>
</protein>
<dbReference type="Pfam" id="PF13646">
    <property type="entry name" value="HEAT_2"/>
    <property type="match status" value="2"/>
</dbReference>
<comment type="caution">
    <text evidence="2">The sequence shown here is derived from an EMBL/GenBank/DDBJ whole genome shotgun (WGS) entry which is preliminary data.</text>
</comment>
<evidence type="ECO:0000313" key="3">
    <source>
        <dbReference type="Proteomes" id="UP001501237"/>
    </source>
</evidence>
<dbReference type="PANTHER" id="PTHR12697">
    <property type="entry name" value="PBS LYASE HEAT-LIKE PROTEIN"/>
    <property type="match status" value="1"/>
</dbReference>
<gene>
    <name evidence="2" type="ORF">GCM10010468_45280</name>
</gene>
<keyword evidence="1" id="KW-1133">Transmembrane helix</keyword>
<name>A0ABP6QCW1_9ACTN</name>
<keyword evidence="3" id="KW-1185">Reference proteome</keyword>
<sequence>MSTVPVMGVSWTVAAVCLGLLLATVALVPAAYWLRDRRGRRRWQRAARVRPLLLRLAAEGDDEEELLAELGRVGPRTWRAARPQLVSLLYKTRGSAQAGLAEVMEQRGEMRRLLAATSGWSPLLRRRAAHLLGAAGWEPGRNRLTFLLRDADPEVRAAAALALGRIGDPRSARPLLKALAGHRPVGPDPVAAALVRLGPAAAPQLRAGLESPQPRARSTSAAALGVLGGPRDVRELLSRLEREEEADVRVAILGALGRLGSPASAGAISARLGDHDPAVRRAAAEALGELGAGSTAEALRAALDDPDPANARAAADALLRLEGS</sequence>
<evidence type="ECO:0000256" key="1">
    <source>
        <dbReference type="SAM" id="Phobius"/>
    </source>
</evidence>
<accession>A0ABP6QCW1</accession>
<dbReference type="SMART" id="SM00567">
    <property type="entry name" value="EZ_HEAT"/>
    <property type="match status" value="5"/>
</dbReference>
<dbReference type="Proteomes" id="UP001501237">
    <property type="component" value="Unassembled WGS sequence"/>
</dbReference>
<reference evidence="3" key="1">
    <citation type="journal article" date="2019" name="Int. J. Syst. Evol. Microbiol.">
        <title>The Global Catalogue of Microorganisms (GCM) 10K type strain sequencing project: providing services to taxonomists for standard genome sequencing and annotation.</title>
        <authorList>
            <consortium name="The Broad Institute Genomics Platform"/>
            <consortium name="The Broad Institute Genome Sequencing Center for Infectious Disease"/>
            <person name="Wu L."/>
            <person name="Ma J."/>
        </authorList>
    </citation>
    <scope>NUCLEOTIDE SEQUENCE [LARGE SCALE GENOMIC DNA]</scope>
    <source>
        <strain evidence="3">JCM 9377</strain>
    </source>
</reference>
<dbReference type="SUPFAM" id="SSF48371">
    <property type="entry name" value="ARM repeat"/>
    <property type="match status" value="1"/>
</dbReference>
<keyword evidence="1" id="KW-0812">Transmembrane</keyword>
<evidence type="ECO:0000313" key="2">
    <source>
        <dbReference type="EMBL" id="GAA3220607.1"/>
    </source>
</evidence>
<dbReference type="EMBL" id="BAAAUV010000011">
    <property type="protein sequence ID" value="GAA3220607.1"/>
    <property type="molecule type" value="Genomic_DNA"/>
</dbReference>
<dbReference type="InterPro" id="IPR016024">
    <property type="entry name" value="ARM-type_fold"/>
</dbReference>
<dbReference type="InterPro" id="IPR011989">
    <property type="entry name" value="ARM-like"/>
</dbReference>
<dbReference type="InterPro" id="IPR004155">
    <property type="entry name" value="PBS_lyase_HEAT"/>
</dbReference>
<keyword evidence="1" id="KW-0472">Membrane</keyword>
<feature type="transmembrane region" description="Helical" evidence="1">
    <location>
        <begin position="12"/>
        <end position="34"/>
    </location>
</feature>
<dbReference type="RefSeq" id="WP_344831594.1">
    <property type="nucleotide sequence ID" value="NZ_BAAAUV010000011.1"/>
</dbReference>
<proteinExistence type="predicted"/>